<dbReference type="PANTHER" id="PTHR31207">
    <property type="entry name" value="ECA1 GAMETOGENESIS FAMILY PROTEIN (DUF784)-RELATED-RELATED"/>
    <property type="match status" value="1"/>
</dbReference>
<evidence type="ECO:0000256" key="2">
    <source>
        <dbReference type="SAM" id="SignalP"/>
    </source>
</evidence>
<organism evidence="4 5">
    <name type="scientific">Genlisea aurea</name>
    <dbReference type="NCBI Taxonomy" id="192259"/>
    <lineage>
        <taxon>Eukaryota</taxon>
        <taxon>Viridiplantae</taxon>
        <taxon>Streptophyta</taxon>
        <taxon>Embryophyta</taxon>
        <taxon>Tracheophyta</taxon>
        <taxon>Spermatophyta</taxon>
        <taxon>Magnoliopsida</taxon>
        <taxon>eudicotyledons</taxon>
        <taxon>Gunneridae</taxon>
        <taxon>Pentapetalae</taxon>
        <taxon>asterids</taxon>
        <taxon>lamiids</taxon>
        <taxon>Lamiales</taxon>
        <taxon>Lentibulariaceae</taxon>
        <taxon>Genlisea</taxon>
    </lineage>
</organism>
<dbReference type="EMBL" id="AUSU01005443">
    <property type="protein sequence ID" value="EPS63502.1"/>
    <property type="molecule type" value="Genomic_DNA"/>
</dbReference>
<evidence type="ECO:0000256" key="1">
    <source>
        <dbReference type="ARBA" id="ARBA00022729"/>
    </source>
</evidence>
<reference evidence="4 5" key="1">
    <citation type="journal article" date="2013" name="BMC Genomics">
        <title>The miniature genome of a carnivorous plant Genlisea aurea contains a low number of genes and short non-coding sequences.</title>
        <authorList>
            <person name="Leushkin E.V."/>
            <person name="Sutormin R.A."/>
            <person name="Nabieva E.R."/>
            <person name="Penin A.A."/>
            <person name="Kondrashov A.S."/>
            <person name="Logacheva M.D."/>
        </authorList>
    </citation>
    <scope>NUCLEOTIDE SEQUENCE [LARGE SCALE GENOMIC DNA]</scope>
</reference>
<keyword evidence="1 2" id="KW-0732">Signal</keyword>
<evidence type="ECO:0000313" key="5">
    <source>
        <dbReference type="Proteomes" id="UP000015453"/>
    </source>
</evidence>
<keyword evidence="5" id="KW-1185">Reference proteome</keyword>
<accession>S8DUD6</accession>
<sequence>MTNPILLLLVTVAAVAASKGDAEGPSPQGFTAEYRKFLDACSRRMTPQCAEEIVGGVYRNKTHLSRNCCTKLVASMGPDCQQALVEREMGRVKDRATRNKIVYRRKMAWRKCEKSVPLPHGRNYPRLPSPEFRPGYEDFLRNCSKKLSEKCGLELLDAMFRNVPLKRSCCHNLLKMGPLCYEQELKGLRNVAGNETELKEMKKKGEHIWRHCIH</sequence>
<evidence type="ECO:0000313" key="4">
    <source>
        <dbReference type="EMBL" id="EPS63502.1"/>
    </source>
</evidence>
<feature type="chain" id="PRO_5004562632" description="Prolamin-like domain-containing protein" evidence="2">
    <location>
        <begin position="23"/>
        <end position="214"/>
    </location>
</feature>
<protein>
    <recommendedName>
        <fullName evidence="3">Prolamin-like domain-containing protein</fullName>
    </recommendedName>
</protein>
<dbReference type="InterPro" id="IPR008502">
    <property type="entry name" value="Prolamin-like"/>
</dbReference>
<comment type="caution">
    <text evidence="4">The sequence shown here is derived from an EMBL/GenBank/DDBJ whole genome shotgun (WGS) entry which is preliminary data.</text>
</comment>
<feature type="signal peptide" evidence="2">
    <location>
        <begin position="1"/>
        <end position="22"/>
    </location>
</feature>
<name>S8DUD6_9LAMI</name>
<dbReference type="Pfam" id="PF05617">
    <property type="entry name" value="Prolamin_like"/>
    <property type="match status" value="2"/>
</dbReference>
<proteinExistence type="predicted"/>
<dbReference type="OrthoDB" id="1368054at2759"/>
<dbReference type="PANTHER" id="PTHR31207:SF35">
    <property type="entry name" value="PROLAMIN-LIKE DOMAIN-CONTAINING PROTEIN"/>
    <property type="match status" value="1"/>
</dbReference>
<dbReference type="InterPro" id="IPR040220">
    <property type="entry name" value="DD11"/>
</dbReference>
<evidence type="ECO:0000259" key="3">
    <source>
        <dbReference type="Pfam" id="PF05617"/>
    </source>
</evidence>
<feature type="domain" description="Prolamin-like" evidence="3">
    <location>
        <begin position="41"/>
        <end position="112"/>
    </location>
</feature>
<feature type="domain" description="Prolamin-like" evidence="3">
    <location>
        <begin position="142"/>
        <end position="212"/>
    </location>
</feature>
<dbReference type="Proteomes" id="UP000015453">
    <property type="component" value="Unassembled WGS sequence"/>
</dbReference>
<dbReference type="AlphaFoldDB" id="S8DUD6"/>
<gene>
    <name evidence="4" type="ORF">M569_11285</name>
</gene>